<name>A0A223V0N1_9FLAO</name>
<accession>A0A223V0N1</accession>
<dbReference type="PANTHER" id="PTHR46470">
    <property type="entry name" value="N-ACYLNEURAMINATE-9-PHOSPHATASE"/>
    <property type="match status" value="1"/>
</dbReference>
<dbReference type="PANTHER" id="PTHR46470:SF3">
    <property type="entry name" value="N-ACYLNEURAMINATE-9-PHOSPHATASE"/>
    <property type="match status" value="1"/>
</dbReference>
<dbReference type="EMBL" id="CP022957">
    <property type="protein sequence ID" value="ASV28852.1"/>
    <property type="molecule type" value="Genomic_DNA"/>
</dbReference>
<dbReference type="GO" id="GO:0016791">
    <property type="term" value="F:phosphatase activity"/>
    <property type="evidence" value="ECO:0007669"/>
    <property type="project" value="TreeGrafter"/>
</dbReference>
<protein>
    <recommendedName>
        <fullName evidence="5">HAD family hydrolase</fullName>
    </recommendedName>
</protein>
<dbReference type="OrthoDB" id="9816564at2"/>
<dbReference type="Pfam" id="PF13419">
    <property type="entry name" value="HAD_2"/>
    <property type="match status" value="1"/>
</dbReference>
<evidence type="ECO:0008006" key="5">
    <source>
        <dbReference type="Google" id="ProtNLM"/>
    </source>
</evidence>
<keyword evidence="1" id="KW-0378">Hydrolase</keyword>
<dbReference type="KEGG" id="marb:CJ263_00615"/>
<reference evidence="3 4" key="1">
    <citation type="submission" date="2017-08" db="EMBL/GenBank/DDBJ databases">
        <title>The complete genome sequence of Maribacter sp. B1, isolated from deep-sea sediment.</title>
        <authorList>
            <person name="Wu Y.-H."/>
            <person name="Cheng H."/>
            <person name="Xu X.-W."/>
        </authorList>
    </citation>
    <scope>NUCLEOTIDE SEQUENCE [LARGE SCALE GENOMIC DNA]</scope>
    <source>
        <strain evidence="3 4">B1</strain>
    </source>
</reference>
<keyword evidence="4" id="KW-1185">Reference proteome</keyword>
<dbReference type="Proteomes" id="UP000215244">
    <property type="component" value="Chromosome"/>
</dbReference>
<gene>
    <name evidence="3" type="ORF">CJ263_00615</name>
</gene>
<dbReference type="InterPro" id="IPR041492">
    <property type="entry name" value="HAD_2"/>
</dbReference>
<evidence type="ECO:0000313" key="3">
    <source>
        <dbReference type="EMBL" id="ASV28852.1"/>
    </source>
</evidence>
<evidence type="ECO:0000313" key="4">
    <source>
        <dbReference type="Proteomes" id="UP000215244"/>
    </source>
</evidence>
<dbReference type="Gene3D" id="1.10.150.520">
    <property type="match status" value="1"/>
</dbReference>
<evidence type="ECO:0000256" key="2">
    <source>
        <dbReference type="ARBA" id="ARBA00022842"/>
    </source>
</evidence>
<sequence>MNTTIRNIKNNPKVKVVLTDLFDTLIHRNVHPLYVFKIWAKLLIRELGLNLDIDTLYKIRMDVQNTLAKDLKTVKDEIPYNQVVQELYARLKNTGLLGEISFEKFMSYSLEADYRSEASVQFMNDDLIGGLQVLHEEGYKIFIISDFHLPKSVIQRLLQWHKVDHLFNDIFMSCDFEKSKETGTLYPTVMQHIGVHGEECSMMGDNMRSDIQQARKQNIKTFYLKHANHKFRNRKNLFGSVESDFIRSCRDIEKNCKRSDHPFSEYILHFYFFTERLYSEARQKEIKNLFFLAREGLYLKQLFDTYQHLNGFEETDYIRTHYFKASRHSAKQVSLRPIAEEPFMPVKKNYDHRSTQQFLSDFNLKEFEILAIAEEIGVDKDKVIENFSASDVLKKLRTNETFKIRYEQHRQEQKNAFDAYLKSFGVDFDKEGMVVVDVGWGGTMQEGIHDYMGGQVAVTGYYIGLREIYNIQERTKRFGLNFSVYPEKGYSDHILQANGQLYEQLLAAPHGSTLGYSKNPDMPTIEYHEPNEKKVFDEFIAPIQEFMDDQFILLNNKLSSVVYDQDMAQKYLTDLALRLGLFTNKKKLKFIQLISQGFYQNIGSNKVGIKYDAGQLSMSKKQLLKQFLWSPEKTFRYLVKVKPHLYNKKLEWLGWTVRSTYYYIKANKWFKRKFFSKDLIS</sequence>
<dbReference type="Gene3D" id="3.40.50.1000">
    <property type="entry name" value="HAD superfamily/HAD-like"/>
    <property type="match status" value="1"/>
</dbReference>
<organism evidence="3 4">
    <name type="scientific">Maribacter cobaltidurans</name>
    <dbReference type="NCBI Taxonomy" id="1178778"/>
    <lineage>
        <taxon>Bacteria</taxon>
        <taxon>Pseudomonadati</taxon>
        <taxon>Bacteroidota</taxon>
        <taxon>Flavobacteriia</taxon>
        <taxon>Flavobacteriales</taxon>
        <taxon>Flavobacteriaceae</taxon>
        <taxon>Maribacter</taxon>
    </lineage>
</organism>
<keyword evidence="2" id="KW-0460">Magnesium</keyword>
<dbReference type="CDD" id="cd01427">
    <property type="entry name" value="HAD_like"/>
    <property type="match status" value="1"/>
</dbReference>
<dbReference type="InterPro" id="IPR036412">
    <property type="entry name" value="HAD-like_sf"/>
</dbReference>
<dbReference type="InterPro" id="IPR051400">
    <property type="entry name" value="HAD-like_hydrolase"/>
</dbReference>
<proteinExistence type="predicted"/>
<dbReference type="SUPFAM" id="SSF56784">
    <property type="entry name" value="HAD-like"/>
    <property type="match status" value="1"/>
</dbReference>
<dbReference type="RefSeq" id="WP_094995487.1">
    <property type="nucleotide sequence ID" value="NZ_BMJL01000001.1"/>
</dbReference>
<dbReference type="InterPro" id="IPR023214">
    <property type="entry name" value="HAD_sf"/>
</dbReference>
<dbReference type="AlphaFoldDB" id="A0A223V0N1"/>
<evidence type="ECO:0000256" key="1">
    <source>
        <dbReference type="ARBA" id="ARBA00022801"/>
    </source>
</evidence>